<dbReference type="Proteomes" id="UP001229313">
    <property type="component" value="Chromosome"/>
</dbReference>
<dbReference type="EMBL" id="CP133568">
    <property type="protein sequence ID" value="WMT02832.1"/>
    <property type="molecule type" value="Genomic_DNA"/>
</dbReference>
<name>A0ABY9PAG0_9GAMM</name>
<organism evidence="1 2">
    <name type="scientific">Lysobacter yananisis</name>
    <dbReference type="NCBI Taxonomy" id="1003114"/>
    <lineage>
        <taxon>Bacteria</taxon>
        <taxon>Pseudomonadati</taxon>
        <taxon>Pseudomonadota</taxon>
        <taxon>Gammaproteobacteria</taxon>
        <taxon>Lysobacterales</taxon>
        <taxon>Lysobacteraceae</taxon>
        <taxon>Lysobacter</taxon>
    </lineage>
</organism>
<reference evidence="1 2" key="1">
    <citation type="submission" date="2023-08" db="EMBL/GenBank/DDBJ databases">
        <title>The whole genome sequence of Lysobacter yananisis.</title>
        <authorList>
            <person name="Sun H."/>
        </authorList>
    </citation>
    <scope>NUCLEOTIDE SEQUENCE [LARGE SCALE GENOMIC DNA]</scope>
    <source>
        <strain evidence="1 2">SNNU513</strain>
    </source>
</reference>
<accession>A0ABY9PAG0</accession>
<gene>
    <name evidence="1" type="ORF">RDV84_23185</name>
</gene>
<evidence type="ECO:0000313" key="1">
    <source>
        <dbReference type="EMBL" id="WMT02832.1"/>
    </source>
</evidence>
<dbReference type="RefSeq" id="WP_309151768.1">
    <property type="nucleotide sequence ID" value="NZ_CP133568.1"/>
</dbReference>
<protein>
    <submittedName>
        <fullName evidence="1">Uncharacterized protein</fullName>
    </submittedName>
</protein>
<sequence length="94" mass="10348">MLICHSRYPCRLRSTATPGVYEPGEAVAVIEEEREADEWGNPGRLVRRRLLHVEGPMGGSWAARHRSKGSIWRLELGPRIGGLAWASGFGGHDG</sequence>
<evidence type="ECO:0000313" key="2">
    <source>
        <dbReference type="Proteomes" id="UP001229313"/>
    </source>
</evidence>
<keyword evidence="2" id="KW-1185">Reference proteome</keyword>
<proteinExistence type="predicted"/>